<name>A0AAV8XFP6_9CUCU</name>
<keyword evidence="1" id="KW-0732">Signal</keyword>
<evidence type="ECO:0000256" key="1">
    <source>
        <dbReference type="SAM" id="SignalP"/>
    </source>
</evidence>
<accession>A0AAV8XFP6</accession>
<dbReference type="Proteomes" id="UP001162156">
    <property type="component" value="Unassembled WGS sequence"/>
</dbReference>
<feature type="chain" id="PRO_5043642272" description="Transposase Helix-turn-helix domain-containing protein" evidence="1">
    <location>
        <begin position="16"/>
        <end position="146"/>
    </location>
</feature>
<evidence type="ECO:0008006" key="4">
    <source>
        <dbReference type="Google" id="ProtNLM"/>
    </source>
</evidence>
<comment type="caution">
    <text evidence="2">The sequence shown here is derived from an EMBL/GenBank/DDBJ whole genome shotgun (WGS) entry which is preliminary data.</text>
</comment>
<organism evidence="2 3">
    <name type="scientific">Rhamnusium bicolor</name>
    <dbReference type="NCBI Taxonomy" id="1586634"/>
    <lineage>
        <taxon>Eukaryota</taxon>
        <taxon>Metazoa</taxon>
        <taxon>Ecdysozoa</taxon>
        <taxon>Arthropoda</taxon>
        <taxon>Hexapoda</taxon>
        <taxon>Insecta</taxon>
        <taxon>Pterygota</taxon>
        <taxon>Neoptera</taxon>
        <taxon>Endopterygota</taxon>
        <taxon>Coleoptera</taxon>
        <taxon>Polyphaga</taxon>
        <taxon>Cucujiformia</taxon>
        <taxon>Chrysomeloidea</taxon>
        <taxon>Cerambycidae</taxon>
        <taxon>Lepturinae</taxon>
        <taxon>Rhagiini</taxon>
        <taxon>Rhamnusium</taxon>
    </lineage>
</organism>
<dbReference type="EMBL" id="JANEYF010003330">
    <property type="protein sequence ID" value="KAJ8937245.1"/>
    <property type="molecule type" value="Genomic_DNA"/>
</dbReference>
<protein>
    <recommendedName>
        <fullName evidence="4">Transposase Helix-turn-helix domain-containing protein</fullName>
    </recommendedName>
</protein>
<gene>
    <name evidence="2" type="ORF">NQ314_012000</name>
</gene>
<feature type="signal peptide" evidence="1">
    <location>
        <begin position="1"/>
        <end position="15"/>
    </location>
</feature>
<proteinExistence type="predicted"/>
<evidence type="ECO:0000313" key="3">
    <source>
        <dbReference type="Proteomes" id="UP001162156"/>
    </source>
</evidence>
<sequence>MMSCWIAVVIAPAVATCPRQVLNICWTLFCQKVYKNVKIMRVLQKILYHYTPIKNFQSISKCPLKFFWICQLSFQELNTTQKKNTGFKRISAEKCFLIYVWYATHEAASFRDVADRFNIAISTLYTIIENVGLFLSNKSNSYNMAQ</sequence>
<dbReference type="AlphaFoldDB" id="A0AAV8XFP6"/>
<evidence type="ECO:0000313" key="2">
    <source>
        <dbReference type="EMBL" id="KAJ8937245.1"/>
    </source>
</evidence>
<keyword evidence="3" id="KW-1185">Reference proteome</keyword>
<reference evidence="2" key="1">
    <citation type="journal article" date="2023" name="Insect Mol. Biol.">
        <title>Genome sequencing provides insights into the evolution of gene families encoding plant cell wall-degrading enzymes in longhorned beetles.</title>
        <authorList>
            <person name="Shin N.R."/>
            <person name="Okamura Y."/>
            <person name="Kirsch R."/>
            <person name="Pauchet Y."/>
        </authorList>
    </citation>
    <scope>NUCLEOTIDE SEQUENCE</scope>
    <source>
        <strain evidence="2">RBIC_L_NR</strain>
    </source>
</reference>